<dbReference type="OrthoDB" id="2673624at2759"/>
<dbReference type="EMBL" id="SGPL01001018">
    <property type="protein sequence ID" value="THH05370.1"/>
    <property type="molecule type" value="Genomic_DNA"/>
</dbReference>
<name>A0A4S4L6W7_9AGAM</name>
<keyword evidence="1" id="KW-0812">Transmembrane</keyword>
<sequence>MASSFSITIHQFVVSLPIVHSSISLEDSQLILFVQLHLAFCISFLWHRCFIASPIVFIITLALPYFLSLSIMADSFKLVPSIKSLNGRNYPTWVKEMSGVVNGLEDGPIAMWAKLMSTSNEKWAGSQFNALEDLFAILIIHRIDEAMRILKNLRPVDDNLKTQDEELVCMAMLWSLPAHFDAFRLSLNLIDNFTRSKLEDAFRNEEITRTHRLEALPRI</sequence>
<dbReference type="AlphaFoldDB" id="A0A4S4L6W7"/>
<evidence type="ECO:0000313" key="2">
    <source>
        <dbReference type="EMBL" id="THH05370.1"/>
    </source>
</evidence>
<reference evidence="2 3" key="1">
    <citation type="submission" date="2019-02" db="EMBL/GenBank/DDBJ databases">
        <title>Genome sequencing of the rare red list fungi Bondarzewia mesenterica.</title>
        <authorList>
            <person name="Buettner E."/>
            <person name="Kellner H."/>
        </authorList>
    </citation>
    <scope>NUCLEOTIDE SEQUENCE [LARGE SCALE GENOMIC DNA]</scope>
    <source>
        <strain evidence="2 3">DSM 108281</strain>
    </source>
</reference>
<keyword evidence="1" id="KW-0472">Membrane</keyword>
<evidence type="ECO:0000313" key="3">
    <source>
        <dbReference type="Proteomes" id="UP000310158"/>
    </source>
</evidence>
<accession>A0A4S4L6W7</accession>
<feature type="transmembrane region" description="Helical" evidence="1">
    <location>
        <begin position="45"/>
        <end position="67"/>
    </location>
</feature>
<organism evidence="2 3">
    <name type="scientific">Bondarzewia mesenterica</name>
    <dbReference type="NCBI Taxonomy" id="1095465"/>
    <lineage>
        <taxon>Eukaryota</taxon>
        <taxon>Fungi</taxon>
        <taxon>Dikarya</taxon>
        <taxon>Basidiomycota</taxon>
        <taxon>Agaricomycotina</taxon>
        <taxon>Agaricomycetes</taxon>
        <taxon>Russulales</taxon>
        <taxon>Bondarzewiaceae</taxon>
        <taxon>Bondarzewia</taxon>
    </lineage>
</organism>
<keyword evidence="1" id="KW-1133">Transmembrane helix</keyword>
<gene>
    <name evidence="2" type="ORF">EW146_g9919</name>
</gene>
<keyword evidence="3" id="KW-1185">Reference proteome</keyword>
<comment type="caution">
    <text evidence="2">The sequence shown here is derived from an EMBL/GenBank/DDBJ whole genome shotgun (WGS) entry which is preliminary data.</text>
</comment>
<evidence type="ECO:0000256" key="1">
    <source>
        <dbReference type="SAM" id="Phobius"/>
    </source>
</evidence>
<protein>
    <submittedName>
        <fullName evidence="2">Uncharacterized protein</fullName>
    </submittedName>
</protein>
<proteinExistence type="predicted"/>
<dbReference type="Proteomes" id="UP000310158">
    <property type="component" value="Unassembled WGS sequence"/>
</dbReference>